<evidence type="ECO:0000259" key="8">
    <source>
        <dbReference type="PROSITE" id="PS50940"/>
    </source>
</evidence>
<evidence type="ECO:0000256" key="4">
    <source>
        <dbReference type="ARBA" id="ARBA00023157"/>
    </source>
</evidence>
<dbReference type="InterPro" id="IPR036508">
    <property type="entry name" value="Chitin-bd_dom_sf"/>
</dbReference>
<feature type="signal peptide" evidence="7">
    <location>
        <begin position="1"/>
        <end position="19"/>
    </location>
</feature>
<feature type="non-terminal residue" evidence="9">
    <location>
        <position position="760"/>
    </location>
</feature>
<keyword evidence="4" id="KW-1015">Disulfide bond</keyword>
<feature type="domain" description="Chitin-binding type-2" evidence="8">
    <location>
        <begin position="548"/>
        <end position="603"/>
    </location>
</feature>
<keyword evidence="3" id="KW-0677">Repeat</keyword>
<feature type="compositionally biased region" description="Acidic residues" evidence="6">
    <location>
        <begin position="26"/>
        <end position="45"/>
    </location>
</feature>
<feature type="domain" description="Chitin-binding type-2" evidence="8">
    <location>
        <begin position="480"/>
        <end position="533"/>
    </location>
</feature>
<dbReference type="InterPro" id="IPR051940">
    <property type="entry name" value="Chitin_bind-dev_reg"/>
</dbReference>
<evidence type="ECO:0000256" key="6">
    <source>
        <dbReference type="SAM" id="MobiDB-lite"/>
    </source>
</evidence>
<feature type="chain" id="PRO_5036494406" evidence="7">
    <location>
        <begin position="20"/>
        <end position="760"/>
    </location>
</feature>
<keyword evidence="1" id="KW-0147">Chitin-binding</keyword>
<reference evidence="9" key="1">
    <citation type="submission" date="2020-08" db="EMBL/GenBank/DDBJ databases">
        <title>Multicomponent nature underlies the extraordinary mechanical properties of spider dragline silk.</title>
        <authorList>
            <person name="Kono N."/>
            <person name="Nakamura H."/>
            <person name="Mori M."/>
            <person name="Yoshida Y."/>
            <person name="Ohtoshi R."/>
            <person name="Malay A.D."/>
            <person name="Moran D.A.P."/>
            <person name="Tomita M."/>
            <person name="Numata K."/>
            <person name="Arakawa K."/>
        </authorList>
    </citation>
    <scope>NUCLEOTIDE SEQUENCE</scope>
</reference>
<dbReference type="SUPFAM" id="SSF57625">
    <property type="entry name" value="Invertebrate chitin-binding proteins"/>
    <property type="match status" value="8"/>
</dbReference>
<dbReference type="PANTHER" id="PTHR23301:SF0">
    <property type="entry name" value="CHITIN-BINDING TYPE-2 DOMAIN-CONTAINING PROTEIN-RELATED"/>
    <property type="match status" value="1"/>
</dbReference>
<dbReference type="OrthoDB" id="439917at2759"/>
<evidence type="ECO:0000256" key="7">
    <source>
        <dbReference type="SAM" id="SignalP"/>
    </source>
</evidence>
<feature type="domain" description="Chitin-binding type-2" evidence="8">
    <location>
        <begin position="339"/>
        <end position="394"/>
    </location>
</feature>
<feature type="region of interest" description="Disordered" evidence="6">
    <location>
        <begin position="58"/>
        <end position="90"/>
    </location>
</feature>
<proteinExistence type="predicted"/>
<feature type="domain" description="Chitin-binding type-2" evidence="8">
    <location>
        <begin position="624"/>
        <end position="679"/>
    </location>
</feature>
<feature type="domain" description="Chitin-binding type-2" evidence="8">
    <location>
        <begin position="114"/>
        <end position="170"/>
    </location>
</feature>
<dbReference type="AlphaFoldDB" id="A0A8X6QB16"/>
<dbReference type="PANTHER" id="PTHR23301">
    <property type="entry name" value="CHITIN BINDING PERITROPHIN-A"/>
    <property type="match status" value="1"/>
</dbReference>
<name>A0A8X6QB16_NEPPI</name>
<feature type="region of interest" description="Disordered" evidence="6">
    <location>
        <begin position="25"/>
        <end position="46"/>
    </location>
</feature>
<feature type="region of interest" description="Disordered" evidence="6">
    <location>
        <begin position="679"/>
        <end position="760"/>
    </location>
</feature>
<dbReference type="EMBL" id="BMAW01030489">
    <property type="protein sequence ID" value="GFU16723.1"/>
    <property type="molecule type" value="Genomic_DNA"/>
</dbReference>
<dbReference type="SMART" id="SM00494">
    <property type="entry name" value="ChtBD2"/>
    <property type="match status" value="8"/>
</dbReference>
<evidence type="ECO:0000313" key="9">
    <source>
        <dbReference type="EMBL" id="GFU16723.1"/>
    </source>
</evidence>
<evidence type="ECO:0000256" key="5">
    <source>
        <dbReference type="ARBA" id="ARBA00023180"/>
    </source>
</evidence>
<feature type="domain" description="Chitin-binding type-2" evidence="8">
    <location>
        <begin position="263"/>
        <end position="318"/>
    </location>
</feature>
<feature type="domain" description="Chitin-binding type-2" evidence="8">
    <location>
        <begin position="403"/>
        <end position="458"/>
    </location>
</feature>
<gene>
    <name evidence="9" type="primary">X975_01468</name>
    <name evidence="9" type="ORF">NPIL_206691</name>
</gene>
<keyword evidence="2 7" id="KW-0732">Signal</keyword>
<evidence type="ECO:0000256" key="2">
    <source>
        <dbReference type="ARBA" id="ARBA00022729"/>
    </source>
</evidence>
<keyword evidence="10" id="KW-1185">Reference proteome</keyword>
<organism evidence="9 10">
    <name type="scientific">Nephila pilipes</name>
    <name type="common">Giant wood spider</name>
    <name type="synonym">Nephila maculata</name>
    <dbReference type="NCBI Taxonomy" id="299642"/>
    <lineage>
        <taxon>Eukaryota</taxon>
        <taxon>Metazoa</taxon>
        <taxon>Ecdysozoa</taxon>
        <taxon>Arthropoda</taxon>
        <taxon>Chelicerata</taxon>
        <taxon>Arachnida</taxon>
        <taxon>Araneae</taxon>
        <taxon>Araneomorphae</taxon>
        <taxon>Entelegynae</taxon>
        <taxon>Araneoidea</taxon>
        <taxon>Nephilidae</taxon>
        <taxon>Nephila</taxon>
    </lineage>
</organism>
<feature type="compositionally biased region" description="Low complexity" evidence="6">
    <location>
        <begin position="688"/>
        <end position="760"/>
    </location>
</feature>
<dbReference type="InterPro" id="IPR002557">
    <property type="entry name" value="Chitin-bd_dom"/>
</dbReference>
<dbReference type="Proteomes" id="UP000887013">
    <property type="component" value="Unassembled WGS sequence"/>
</dbReference>
<evidence type="ECO:0000256" key="3">
    <source>
        <dbReference type="ARBA" id="ARBA00022737"/>
    </source>
</evidence>
<dbReference type="GO" id="GO:0008061">
    <property type="term" value="F:chitin binding"/>
    <property type="evidence" value="ECO:0007669"/>
    <property type="project" value="UniProtKB-KW"/>
</dbReference>
<dbReference type="Gene3D" id="2.170.140.10">
    <property type="entry name" value="Chitin binding domain"/>
    <property type="match status" value="8"/>
</dbReference>
<feature type="domain" description="Chitin-binding type-2" evidence="8">
    <location>
        <begin position="186"/>
        <end position="241"/>
    </location>
</feature>
<protein>
    <submittedName>
        <fullName evidence="9">Platelet glycoprotein Ib alpha chain</fullName>
    </submittedName>
</protein>
<feature type="compositionally biased region" description="Basic and acidic residues" evidence="6">
    <location>
        <begin position="67"/>
        <end position="89"/>
    </location>
</feature>
<dbReference type="Pfam" id="PF01607">
    <property type="entry name" value="CBM_14"/>
    <property type="match status" value="7"/>
</dbReference>
<evidence type="ECO:0000313" key="10">
    <source>
        <dbReference type="Proteomes" id="UP000887013"/>
    </source>
</evidence>
<dbReference type="GO" id="GO:0005576">
    <property type="term" value="C:extracellular region"/>
    <property type="evidence" value="ECO:0007669"/>
    <property type="project" value="InterPro"/>
</dbReference>
<keyword evidence="5" id="KW-0325">Glycoprotein</keyword>
<sequence length="760" mass="89195">MLYSRLLWMILLLAVCVNAVSYTNDVEGDEEDSPEELESSEDDDIRLDAIDWNNLYKKASKEKKKPQKESHENSKENNSHENSNEKESLENSVEIDLYSKEVKRGSKENNKNKNKPTISEDAIFLPHEKFCQYFYVFDGEASYVFRCASGYRFDAEKLQCLKTKEVNCGKRKKKVGSSEEKKVGINYKCPKWSGLYQHEYYCQLYYNCQNKKAQLFMCPPGMLFDNDKKQCNYREYVDCKKRIDPNENEDNEITERPDPNEPTYDCQDLRGVFPHPIMCNKFIRCWFGLGDVYVCPKGYLFDLDLMSCQPKRFVYCQDRIDPNGYDDEEEAVLIDPYPDFFCFINKGRFPYEEDCSMFYECLNGESRLYACRPGKLYDSRKETCRPASEVNCNRDGDEDNDDEFICPAREGIFKDEDNCDSFYKCKNGKAQHLQCPEGELFDTDWKSCTYEDDVTCGDRLLPGDDPEDEDDENVIDEDPSFQCKKPHGRFTHEEVCNWYYRCKDGKSSIRTCRKGRYYDSRRNNCYDEVDCENRRPDDQRPTPKPKEEFVCPSKSGKYAHEKDCSAYYVCEKKKHKLRYCSKGKLYHEKYRSCENEDKVTCGSRIHPDMDPDEPEDNVIDPNPKFECNKRYERYHHDEYCDWYYRCHDEKATLRECRRGKYYDSRRRKCLDSYEVSCDGRRKPEERTTTTTTEAPTTTTTEEPTTTTTEEPTTTTTEVPTTTTTQEPTTTTTEEPTTTTTEEPTTTTTEEPTTTTTEEPT</sequence>
<comment type="caution">
    <text evidence="9">The sequence shown here is derived from an EMBL/GenBank/DDBJ whole genome shotgun (WGS) entry which is preliminary data.</text>
</comment>
<accession>A0A8X6QB16</accession>
<evidence type="ECO:0000256" key="1">
    <source>
        <dbReference type="ARBA" id="ARBA00022669"/>
    </source>
</evidence>
<dbReference type="PROSITE" id="PS50940">
    <property type="entry name" value="CHIT_BIND_II"/>
    <property type="match status" value="8"/>
</dbReference>